<evidence type="ECO:0000313" key="1">
    <source>
        <dbReference type="EMBL" id="AHZ34071.1"/>
    </source>
</evidence>
<protein>
    <submittedName>
        <fullName evidence="1">Uncharacterized protein</fullName>
    </submittedName>
</protein>
<name>A0A024CHB4_9SYNE</name>
<gene>
    <name evidence="1" type="primary">unk1</name>
</gene>
<dbReference type="EMBL" id="KF846556">
    <property type="protein sequence ID" value="AHZ34071.1"/>
    <property type="molecule type" value="Genomic_DNA"/>
</dbReference>
<accession>A0A024CHB4</accession>
<proteinExistence type="predicted"/>
<sequence length="84" mass="9820">MIRVPLDDDRTFNNPDGFAMVFDRTWKQSAKTEEFADLSIDERIDLVIKQMDDHPFLQNEPEQARQVAIFRVRLLKLDGSNHSS</sequence>
<organism evidence="1">
    <name type="scientific">uncultured Synechococcus sp</name>
    <dbReference type="NCBI Taxonomy" id="154535"/>
    <lineage>
        <taxon>Bacteria</taxon>
        <taxon>Bacillati</taxon>
        <taxon>Cyanobacteriota</taxon>
        <taxon>Cyanophyceae</taxon>
        <taxon>Synechococcales</taxon>
        <taxon>Synechococcaceae</taxon>
        <taxon>Synechococcus</taxon>
        <taxon>environmental samples</taxon>
    </lineage>
</organism>
<reference evidence="1" key="1">
    <citation type="journal article" date="2014" name="FEMS Microbiol. Ecol.">
        <title>Development of a targeted metagenomic approach to study a genomic region involved in light harvesting in marine Synechococcus.</title>
        <authorList>
            <person name="Humily F."/>
            <person name="Farrant G.K."/>
            <person name="Marie D."/>
            <person name="Perennou M."/>
            <person name="Mazard S."/>
            <person name="Labadie K."/>
            <person name="Aury J.-M."/>
            <person name="Wincker P."/>
            <person name="Nicolas Segui A."/>
            <person name="Scanlan D.J."/>
            <person name="Garczarek L."/>
        </authorList>
    </citation>
    <scope>NUCLEOTIDE SEQUENCE</scope>
</reference>
<dbReference type="AlphaFoldDB" id="A0A024CHB4"/>